<feature type="domain" description="Fungal lipase-type" evidence="3">
    <location>
        <begin position="192"/>
        <end position="353"/>
    </location>
</feature>
<dbReference type="Pfam" id="PF01764">
    <property type="entry name" value="Lipase_3"/>
    <property type="match status" value="1"/>
</dbReference>
<dbReference type="InterPro" id="IPR002921">
    <property type="entry name" value="Fungal_lipase-type"/>
</dbReference>
<accession>A0A6A2XH20</accession>
<evidence type="ECO:0000256" key="1">
    <source>
        <dbReference type="ARBA" id="ARBA00022801"/>
    </source>
</evidence>
<dbReference type="Proteomes" id="UP000436088">
    <property type="component" value="Unassembled WGS sequence"/>
</dbReference>
<keyword evidence="5" id="KW-1185">Reference proteome</keyword>
<dbReference type="SUPFAM" id="SSF53474">
    <property type="entry name" value="alpha/beta-Hydrolases"/>
    <property type="match status" value="1"/>
</dbReference>
<evidence type="ECO:0000313" key="4">
    <source>
        <dbReference type="EMBL" id="KAE8669070.1"/>
    </source>
</evidence>
<organism evidence="4 5">
    <name type="scientific">Hibiscus syriacus</name>
    <name type="common">Rose of Sharon</name>
    <dbReference type="NCBI Taxonomy" id="106335"/>
    <lineage>
        <taxon>Eukaryota</taxon>
        <taxon>Viridiplantae</taxon>
        <taxon>Streptophyta</taxon>
        <taxon>Embryophyta</taxon>
        <taxon>Tracheophyta</taxon>
        <taxon>Spermatophyta</taxon>
        <taxon>Magnoliopsida</taxon>
        <taxon>eudicotyledons</taxon>
        <taxon>Gunneridae</taxon>
        <taxon>Pentapetalae</taxon>
        <taxon>rosids</taxon>
        <taxon>malvids</taxon>
        <taxon>Malvales</taxon>
        <taxon>Malvaceae</taxon>
        <taxon>Malvoideae</taxon>
        <taxon>Hibiscus</taxon>
    </lineage>
</organism>
<dbReference type="GO" id="GO:0006629">
    <property type="term" value="P:lipid metabolic process"/>
    <property type="evidence" value="ECO:0007669"/>
    <property type="project" value="InterPro"/>
</dbReference>
<dbReference type="CDD" id="cd00519">
    <property type="entry name" value="Lipase_3"/>
    <property type="match status" value="1"/>
</dbReference>
<protein>
    <recommendedName>
        <fullName evidence="3">Fungal lipase-type domain-containing protein</fullName>
    </recommendedName>
</protein>
<evidence type="ECO:0000256" key="2">
    <source>
        <dbReference type="SAM" id="Phobius"/>
    </source>
</evidence>
<dbReference type="InterPro" id="IPR029058">
    <property type="entry name" value="AB_hydrolase_fold"/>
</dbReference>
<proteinExistence type="predicted"/>
<dbReference type="Gene3D" id="3.40.50.1820">
    <property type="entry name" value="alpha/beta hydrolase"/>
    <property type="match status" value="1"/>
</dbReference>
<keyword evidence="2" id="KW-1133">Transmembrane helix</keyword>
<evidence type="ECO:0000259" key="3">
    <source>
        <dbReference type="Pfam" id="PF01764"/>
    </source>
</evidence>
<comment type="caution">
    <text evidence="4">The sequence shown here is derived from an EMBL/GenBank/DDBJ whole genome shotgun (WGS) entry which is preliminary data.</text>
</comment>
<keyword evidence="2" id="KW-0812">Transmembrane</keyword>
<name>A0A6A2XH20_HIBSY</name>
<sequence>MNGQRKVRISPTFLKITPRKAGLRDLSRLLGHSDLRRRDFVDSSDETGVEFKYRWLIFISTAMQKLLMFFSTPLALVGLVTETWLNFLSYNPTLCAFIKHLFNGTLIPHRDSADYVSFIGHLDDRKKWDSDIKNGDGLRYFSALCMMASKAAYENKAYIESIVKDWEVHYQNKATTGVYFLRVKGDDHDTIVVAFRGTKPFSADDWCTDWDLSQKQLDYMGSVHEGFMRALGLPKDYQDDPSFFNWPVEYKQPTAYYFVRDKLKQLLNENEKTKFLVTGHSLGGALAILFPTVLLYHDESSLVQRLDGVYTYGQPRVGDGKFAEFMECKLKEQNIRYLRFVYDFDMVPRLPYDEKDHWYKHFGKCLYYDCHYQGKVVSVLPNKNYFSLVFAGVTMVSALYVLVESVMMSMNMIMSAIFELIRSFTIQYTKGSYYKEGWLSRSTRVIGLVIPGVSDHSPQGYVNITCLGSPEDLIDS</sequence>
<gene>
    <name evidence="4" type="ORF">F3Y22_tig00112259pilonHSYRG00030</name>
</gene>
<dbReference type="PANTHER" id="PTHR46086">
    <property type="entry name" value="ALPHA/BETA-HYDROLASES SUPERFAMILY PROTEIN"/>
    <property type="match status" value="1"/>
</dbReference>
<dbReference type="EMBL" id="VEPZ02001536">
    <property type="protein sequence ID" value="KAE8669070.1"/>
    <property type="molecule type" value="Genomic_DNA"/>
</dbReference>
<feature type="transmembrane region" description="Helical" evidence="2">
    <location>
        <begin position="385"/>
        <end position="403"/>
    </location>
</feature>
<keyword evidence="2" id="KW-0472">Membrane</keyword>
<dbReference type="PANTHER" id="PTHR46086:SF17">
    <property type="entry name" value="ALPHA_BETA-HYDROLASES SUPERFAMILY PROTEIN"/>
    <property type="match status" value="1"/>
</dbReference>
<feature type="transmembrane region" description="Helical" evidence="2">
    <location>
        <begin position="66"/>
        <end position="85"/>
    </location>
</feature>
<keyword evidence="1" id="KW-0378">Hydrolase</keyword>
<dbReference type="InterPro" id="IPR044819">
    <property type="entry name" value="OBL-like"/>
</dbReference>
<dbReference type="AlphaFoldDB" id="A0A6A2XH20"/>
<dbReference type="GO" id="GO:0004806">
    <property type="term" value="F:triacylglycerol lipase activity"/>
    <property type="evidence" value="ECO:0007669"/>
    <property type="project" value="InterPro"/>
</dbReference>
<evidence type="ECO:0000313" key="5">
    <source>
        <dbReference type="Proteomes" id="UP000436088"/>
    </source>
</evidence>
<reference evidence="4" key="1">
    <citation type="submission" date="2019-09" db="EMBL/GenBank/DDBJ databases">
        <title>Draft genome information of white flower Hibiscus syriacus.</title>
        <authorList>
            <person name="Kim Y.-M."/>
        </authorList>
    </citation>
    <scope>NUCLEOTIDE SEQUENCE [LARGE SCALE GENOMIC DNA]</scope>
    <source>
        <strain evidence="4">YM2019G1</strain>
    </source>
</reference>